<feature type="compositionally biased region" description="Polar residues" evidence="1">
    <location>
        <begin position="91"/>
        <end position="105"/>
    </location>
</feature>
<evidence type="ECO:0000313" key="2">
    <source>
        <dbReference type="EMBL" id="KAK9946095.1"/>
    </source>
</evidence>
<dbReference type="EMBL" id="JBEDUW010000002">
    <property type="protein sequence ID" value="KAK9946095.1"/>
    <property type="molecule type" value="Genomic_DNA"/>
</dbReference>
<accession>A0AAW1YDB8</accession>
<sequence>MQAWNSWKEGTSSKLIDPMLRTGSRPEIVRCVHIGLLCVQQNIGDRPTMAAVIQMLTSNSVDLPVPSQPAFFMYNDIGSSSDMSLGFESKSGLTWSDQSKSNSVQKPIREHSITL</sequence>
<dbReference type="Gene3D" id="1.10.510.10">
    <property type="entry name" value="Transferase(Phosphotransferase) domain 1"/>
    <property type="match status" value="1"/>
</dbReference>
<evidence type="ECO:0008006" key="4">
    <source>
        <dbReference type="Google" id="ProtNLM"/>
    </source>
</evidence>
<evidence type="ECO:0000313" key="3">
    <source>
        <dbReference type="Proteomes" id="UP001457282"/>
    </source>
</evidence>
<dbReference type="AlphaFoldDB" id="A0AAW1YDB8"/>
<gene>
    <name evidence="2" type="ORF">M0R45_011572</name>
</gene>
<reference evidence="2 3" key="1">
    <citation type="journal article" date="2023" name="G3 (Bethesda)">
        <title>A chromosome-length genome assembly and annotation of blackberry (Rubus argutus, cv. 'Hillquist').</title>
        <authorList>
            <person name="Bruna T."/>
            <person name="Aryal R."/>
            <person name="Dudchenko O."/>
            <person name="Sargent D.J."/>
            <person name="Mead D."/>
            <person name="Buti M."/>
            <person name="Cavallini A."/>
            <person name="Hytonen T."/>
            <person name="Andres J."/>
            <person name="Pham M."/>
            <person name="Weisz D."/>
            <person name="Mascagni F."/>
            <person name="Usai G."/>
            <person name="Natali L."/>
            <person name="Bassil N."/>
            <person name="Fernandez G.E."/>
            <person name="Lomsadze A."/>
            <person name="Armour M."/>
            <person name="Olukolu B."/>
            <person name="Poorten T."/>
            <person name="Britton C."/>
            <person name="Davik J."/>
            <person name="Ashrafi H."/>
            <person name="Aiden E.L."/>
            <person name="Borodovsky M."/>
            <person name="Worthington M."/>
        </authorList>
    </citation>
    <scope>NUCLEOTIDE SEQUENCE [LARGE SCALE GENOMIC DNA]</scope>
    <source>
        <strain evidence="2">PI 553951</strain>
    </source>
</reference>
<protein>
    <recommendedName>
        <fullName evidence="4">S-locus receptor kinase</fullName>
    </recommendedName>
</protein>
<name>A0AAW1YDB8_RUBAR</name>
<dbReference type="PANTHER" id="PTHR27006">
    <property type="entry name" value="PROMASTIGOTE SURFACE ANTIGEN PROTEIN PSA"/>
    <property type="match status" value="1"/>
</dbReference>
<evidence type="ECO:0000256" key="1">
    <source>
        <dbReference type="SAM" id="MobiDB-lite"/>
    </source>
</evidence>
<feature type="region of interest" description="Disordered" evidence="1">
    <location>
        <begin position="89"/>
        <end position="115"/>
    </location>
</feature>
<keyword evidence="3" id="KW-1185">Reference proteome</keyword>
<dbReference type="Proteomes" id="UP001457282">
    <property type="component" value="Unassembled WGS sequence"/>
</dbReference>
<comment type="caution">
    <text evidence="2">The sequence shown here is derived from an EMBL/GenBank/DDBJ whole genome shotgun (WGS) entry which is preliminary data.</text>
</comment>
<dbReference type="PANTHER" id="PTHR27006:SF616">
    <property type="entry name" value="CYSTEINE-RICH RECEPTOR-LIKE PROTEIN KINASE 10"/>
    <property type="match status" value="1"/>
</dbReference>
<proteinExistence type="predicted"/>
<organism evidence="2 3">
    <name type="scientific">Rubus argutus</name>
    <name type="common">Southern blackberry</name>
    <dbReference type="NCBI Taxonomy" id="59490"/>
    <lineage>
        <taxon>Eukaryota</taxon>
        <taxon>Viridiplantae</taxon>
        <taxon>Streptophyta</taxon>
        <taxon>Embryophyta</taxon>
        <taxon>Tracheophyta</taxon>
        <taxon>Spermatophyta</taxon>
        <taxon>Magnoliopsida</taxon>
        <taxon>eudicotyledons</taxon>
        <taxon>Gunneridae</taxon>
        <taxon>Pentapetalae</taxon>
        <taxon>rosids</taxon>
        <taxon>fabids</taxon>
        <taxon>Rosales</taxon>
        <taxon>Rosaceae</taxon>
        <taxon>Rosoideae</taxon>
        <taxon>Rosoideae incertae sedis</taxon>
        <taxon>Rubus</taxon>
    </lineage>
</organism>